<dbReference type="PROSITE" id="PS51257">
    <property type="entry name" value="PROKAR_LIPOPROTEIN"/>
    <property type="match status" value="1"/>
</dbReference>
<evidence type="ECO:0000256" key="3">
    <source>
        <dbReference type="ARBA" id="ARBA00022729"/>
    </source>
</evidence>
<sequence length="277" mass="30263">MTTRRFKAPLRAVLSVMGLACACVSHASQTEETVPEASRSLWGDKTTVAVGLGTVVSPRYMGSQQTHALLLPTLSLSRGIFFADSTRGIGAEYMNDSGFYVSSALAYDPGRKDHDSSWRAGSDRLRGMGDVTGATTADLLLSQAITSWLAVSGEAEFRVAGYHRGNRYRFGLESTLFSSSTDTVTLGVNAHMGDGRYNRTYFGVSEQQERRSSFERFDTKSGIYAYSTSLDWQHSFNSHWTLLMGANLMAFSDRARHSPIVESGTGAAGFAMLDYTF</sequence>
<evidence type="ECO:0000256" key="1">
    <source>
        <dbReference type="ARBA" id="ARBA00004442"/>
    </source>
</evidence>
<accession>A0A348HCM9</accession>
<dbReference type="PANTHER" id="PTHR38776">
    <property type="entry name" value="MLTA-INTERACTING PROTEIN-RELATED"/>
    <property type="match status" value="1"/>
</dbReference>
<dbReference type="OrthoDB" id="5951177at2"/>
<dbReference type="KEGG" id="zpl:ZBT109_0601"/>
<keyword evidence="5" id="KW-0998">Cell outer membrane</keyword>
<proteinExistence type="inferred from homology"/>
<keyword evidence="3 6" id="KW-0732">Signal</keyword>
<evidence type="ECO:0000313" key="8">
    <source>
        <dbReference type="Proteomes" id="UP000267342"/>
    </source>
</evidence>
<feature type="chain" id="PRO_5016922114" evidence="6">
    <location>
        <begin position="28"/>
        <end position="277"/>
    </location>
</feature>
<feature type="signal peptide" evidence="6">
    <location>
        <begin position="1"/>
        <end position="27"/>
    </location>
</feature>
<protein>
    <submittedName>
        <fullName evidence="7">Outer membrane protein</fullName>
    </submittedName>
</protein>
<comment type="subcellular location">
    <subcellularLocation>
        <location evidence="1">Cell outer membrane</location>
    </subcellularLocation>
</comment>
<evidence type="ECO:0000256" key="2">
    <source>
        <dbReference type="ARBA" id="ARBA00005722"/>
    </source>
</evidence>
<dbReference type="STRING" id="1123510.GCA_000620025_02554"/>
<evidence type="ECO:0000256" key="4">
    <source>
        <dbReference type="ARBA" id="ARBA00023136"/>
    </source>
</evidence>
<evidence type="ECO:0000313" key="7">
    <source>
        <dbReference type="EMBL" id="BBG29381.1"/>
    </source>
</evidence>
<keyword evidence="4" id="KW-0472">Membrane</keyword>
<dbReference type="AlphaFoldDB" id="A0A348HCM9"/>
<comment type="similarity">
    <text evidence="2">Belongs to the MipA/OmpV family.</text>
</comment>
<dbReference type="RefSeq" id="WP_027705551.1">
    <property type="nucleotide sequence ID" value="NZ_AP018933.1"/>
</dbReference>
<gene>
    <name evidence="7" type="ORF">ZBT109_0601</name>
</gene>
<reference evidence="7 8" key="1">
    <citation type="submission" date="2018-09" db="EMBL/GenBank/DDBJ databases">
        <title>Zymobacter palmae IAM14233 (=T109) whole genome analysis.</title>
        <authorList>
            <person name="Yanase H."/>
        </authorList>
    </citation>
    <scope>NUCLEOTIDE SEQUENCE [LARGE SCALE GENOMIC DNA]</scope>
    <source>
        <strain evidence="7 8">IAM14233</strain>
    </source>
</reference>
<dbReference type="Proteomes" id="UP000267342">
    <property type="component" value="Chromosome"/>
</dbReference>
<keyword evidence="8" id="KW-1185">Reference proteome</keyword>
<evidence type="ECO:0000256" key="5">
    <source>
        <dbReference type="ARBA" id="ARBA00023237"/>
    </source>
</evidence>
<organism evidence="7 8">
    <name type="scientific">Zymobacter palmae</name>
    <dbReference type="NCBI Taxonomy" id="33074"/>
    <lineage>
        <taxon>Bacteria</taxon>
        <taxon>Pseudomonadati</taxon>
        <taxon>Pseudomonadota</taxon>
        <taxon>Gammaproteobacteria</taxon>
        <taxon>Oceanospirillales</taxon>
        <taxon>Halomonadaceae</taxon>
        <taxon>Zymobacter group</taxon>
        <taxon>Zymobacter</taxon>
    </lineage>
</organism>
<name>A0A348HCM9_9GAMM</name>
<dbReference type="EMBL" id="AP018933">
    <property type="protein sequence ID" value="BBG29381.1"/>
    <property type="molecule type" value="Genomic_DNA"/>
</dbReference>
<dbReference type="GO" id="GO:0009279">
    <property type="term" value="C:cell outer membrane"/>
    <property type="evidence" value="ECO:0007669"/>
    <property type="project" value="UniProtKB-SubCell"/>
</dbReference>
<dbReference type="Pfam" id="PF06629">
    <property type="entry name" value="MipA"/>
    <property type="match status" value="1"/>
</dbReference>
<evidence type="ECO:0000256" key="6">
    <source>
        <dbReference type="SAM" id="SignalP"/>
    </source>
</evidence>
<dbReference type="PANTHER" id="PTHR38776:SF1">
    <property type="entry name" value="MLTA-INTERACTING PROTEIN-RELATED"/>
    <property type="match status" value="1"/>
</dbReference>
<dbReference type="InterPro" id="IPR010583">
    <property type="entry name" value="MipA"/>
</dbReference>